<organism evidence="10 11">
    <name type="scientific">Marinibactrum halimedae</name>
    <dbReference type="NCBI Taxonomy" id="1444977"/>
    <lineage>
        <taxon>Bacteria</taxon>
        <taxon>Pseudomonadati</taxon>
        <taxon>Pseudomonadota</taxon>
        <taxon>Gammaproteobacteria</taxon>
        <taxon>Cellvibrionales</taxon>
        <taxon>Cellvibrionaceae</taxon>
        <taxon>Marinibactrum</taxon>
    </lineage>
</organism>
<comment type="domain">
    <text evidence="8">The N-terminal domain determines nucleotide recognition and specific binding, while the C-terminal domain determines the specific binding to the target protein.</text>
</comment>
<sequence length="273" mass="29585">MTSVSTKTTSLPVLACVIAGGRGTRLKEESNNQPLKPFVTIDNTALILRVIQRLTLSSPKNIAINTSHASAADTLQFEALGLPIIQDANSIGPLGGLLAALQWANNKVTVEPQCSGSKEDDGERENSSMFPSCQGGWLLTAPCDTPFLPSDYLKHLLDSLKEAPKPHQIKMAISSYANKIHPLCGLFHTNLLPALTSFLQSPTSPIPTASLTSSNSSASHITPKNPRFSLKQWLAQQSYSVANFDHHTEDPFFNINTPADLEAAQIRFNAQRQ</sequence>
<comment type="subcellular location">
    <subcellularLocation>
        <location evidence="8">Cytoplasm</location>
    </subcellularLocation>
</comment>
<dbReference type="InterPro" id="IPR029044">
    <property type="entry name" value="Nucleotide-diphossugar_trans"/>
</dbReference>
<dbReference type="AlphaFoldDB" id="A0AA37WLN6"/>
<feature type="binding site" evidence="8">
    <location>
        <position position="87"/>
    </location>
    <ligand>
        <name>GTP</name>
        <dbReference type="ChEBI" id="CHEBI:37565"/>
    </ligand>
</feature>
<dbReference type="GO" id="GO:0061603">
    <property type="term" value="F:molybdenum cofactor guanylyltransferase activity"/>
    <property type="evidence" value="ECO:0007669"/>
    <property type="project" value="UniProtKB-EC"/>
</dbReference>
<evidence type="ECO:0000256" key="6">
    <source>
        <dbReference type="ARBA" id="ARBA00023134"/>
    </source>
</evidence>
<keyword evidence="2 8" id="KW-0808">Transferase</keyword>
<keyword evidence="1 8" id="KW-0963">Cytoplasm</keyword>
<comment type="subunit">
    <text evidence="8">Monomer.</text>
</comment>
<dbReference type="GO" id="GO:0005737">
    <property type="term" value="C:cytoplasm"/>
    <property type="evidence" value="ECO:0007669"/>
    <property type="project" value="UniProtKB-SubCell"/>
</dbReference>
<dbReference type="PANTHER" id="PTHR19136:SF81">
    <property type="entry name" value="MOLYBDENUM COFACTOR GUANYLYLTRANSFERASE"/>
    <property type="match status" value="1"/>
</dbReference>
<name>A0AA37WLN6_9GAMM</name>
<feature type="binding site" evidence="8">
    <location>
        <position position="36"/>
    </location>
    <ligand>
        <name>GTP</name>
        <dbReference type="ChEBI" id="CHEBI:37565"/>
    </ligand>
</feature>
<accession>A0AA37WLN6</accession>
<keyword evidence="4 8" id="KW-0547">Nucleotide-binding</keyword>
<feature type="domain" description="MobA-like NTP transferase" evidence="9">
    <location>
        <begin position="15"/>
        <end position="200"/>
    </location>
</feature>
<proteinExistence type="inferred from homology"/>
<comment type="function">
    <text evidence="8">Transfers a GMP moiety from GTP to Mo-molybdopterin (Mo-MPT) cofactor (Moco or molybdenum cofactor) to form Mo-molybdopterin guanine dinucleotide (Mo-MGD) cofactor.</text>
</comment>
<evidence type="ECO:0000256" key="1">
    <source>
        <dbReference type="ARBA" id="ARBA00022490"/>
    </source>
</evidence>
<dbReference type="InterPro" id="IPR025877">
    <property type="entry name" value="MobA-like_NTP_Trfase"/>
</dbReference>
<evidence type="ECO:0000256" key="3">
    <source>
        <dbReference type="ARBA" id="ARBA00022723"/>
    </source>
</evidence>
<dbReference type="GO" id="GO:0005525">
    <property type="term" value="F:GTP binding"/>
    <property type="evidence" value="ECO:0007669"/>
    <property type="project" value="UniProtKB-UniRule"/>
</dbReference>
<dbReference type="GO" id="GO:1902758">
    <property type="term" value="P:bis(molybdopterin guanine dinucleotide)molybdenum biosynthetic process"/>
    <property type="evidence" value="ECO:0007669"/>
    <property type="project" value="TreeGrafter"/>
</dbReference>
<evidence type="ECO:0000256" key="5">
    <source>
        <dbReference type="ARBA" id="ARBA00022842"/>
    </source>
</evidence>
<feature type="binding site" evidence="8">
    <location>
        <begin position="18"/>
        <end position="20"/>
    </location>
    <ligand>
        <name>GTP</name>
        <dbReference type="ChEBI" id="CHEBI:37565"/>
    </ligand>
</feature>
<comment type="cofactor">
    <cofactor evidence="8">
        <name>Mg(2+)</name>
        <dbReference type="ChEBI" id="CHEBI:18420"/>
    </cofactor>
</comment>
<feature type="binding site" evidence="8">
    <location>
        <position position="144"/>
    </location>
    <ligand>
        <name>Mg(2+)</name>
        <dbReference type="ChEBI" id="CHEBI:18420"/>
    </ligand>
</feature>
<feature type="binding site" evidence="8">
    <location>
        <position position="144"/>
    </location>
    <ligand>
        <name>GTP</name>
        <dbReference type="ChEBI" id="CHEBI:37565"/>
    </ligand>
</feature>
<evidence type="ECO:0000256" key="7">
    <source>
        <dbReference type="ARBA" id="ARBA00023150"/>
    </source>
</evidence>
<dbReference type="PANTHER" id="PTHR19136">
    <property type="entry name" value="MOLYBDENUM COFACTOR GUANYLYLTRANSFERASE"/>
    <property type="match status" value="1"/>
</dbReference>
<evidence type="ECO:0000313" key="10">
    <source>
        <dbReference type="EMBL" id="GLS26224.1"/>
    </source>
</evidence>
<dbReference type="InterPro" id="IPR013482">
    <property type="entry name" value="Molybde_CF_guanTrfase"/>
</dbReference>
<comment type="similarity">
    <text evidence="8">Belongs to the MobA family.</text>
</comment>
<evidence type="ECO:0000256" key="4">
    <source>
        <dbReference type="ARBA" id="ARBA00022741"/>
    </source>
</evidence>
<feature type="binding site" evidence="8">
    <location>
        <position position="65"/>
    </location>
    <ligand>
        <name>GTP</name>
        <dbReference type="ChEBI" id="CHEBI:37565"/>
    </ligand>
</feature>
<comment type="caution">
    <text evidence="10">The sequence shown here is derived from an EMBL/GenBank/DDBJ whole genome shotgun (WGS) entry which is preliminary data.</text>
</comment>
<dbReference type="CDD" id="cd02503">
    <property type="entry name" value="MobA"/>
    <property type="match status" value="1"/>
</dbReference>
<comment type="catalytic activity">
    <reaction evidence="8">
        <text>Mo-molybdopterin + GTP + H(+) = Mo-molybdopterin guanine dinucleotide + diphosphate</text>
        <dbReference type="Rhea" id="RHEA:34243"/>
        <dbReference type="ChEBI" id="CHEBI:15378"/>
        <dbReference type="ChEBI" id="CHEBI:33019"/>
        <dbReference type="ChEBI" id="CHEBI:37565"/>
        <dbReference type="ChEBI" id="CHEBI:71302"/>
        <dbReference type="ChEBI" id="CHEBI:71310"/>
        <dbReference type="EC" id="2.7.7.77"/>
    </reaction>
</comment>
<dbReference type="HAMAP" id="MF_00316">
    <property type="entry name" value="MobA"/>
    <property type="match status" value="1"/>
</dbReference>
<evidence type="ECO:0000256" key="8">
    <source>
        <dbReference type="HAMAP-Rule" id="MF_00316"/>
    </source>
</evidence>
<evidence type="ECO:0000313" key="11">
    <source>
        <dbReference type="Proteomes" id="UP001156870"/>
    </source>
</evidence>
<evidence type="ECO:0000256" key="2">
    <source>
        <dbReference type="ARBA" id="ARBA00022679"/>
    </source>
</evidence>
<gene>
    <name evidence="8" type="primary">mobA</name>
    <name evidence="10" type="ORF">GCM10007877_19390</name>
</gene>
<dbReference type="RefSeq" id="WP_232592495.1">
    <property type="nucleotide sequence ID" value="NZ_BSPD01000042.1"/>
</dbReference>
<dbReference type="EC" id="2.7.7.77" evidence="8"/>
<keyword evidence="3 8" id="KW-0479">Metal-binding</keyword>
<dbReference type="GO" id="GO:0046872">
    <property type="term" value="F:metal ion binding"/>
    <property type="evidence" value="ECO:0007669"/>
    <property type="project" value="UniProtKB-KW"/>
</dbReference>
<evidence type="ECO:0000259" key="9">
    <source>
        <dbReference type="Pfam" id="PF12804"/>
    </source>
</evidence>
<dbReference type="Proteomes" id="UP001156870">
    <property type="component" value="Unassembled WGS sequence"/>
</dbReference>
<dbReference type="Pfam" id="PF12804">
    <property type="entry name" value="NTP_transf_3"/>
    <property type="match status" value="1"/>
</dbReference>
<reference evidence="10 11" key="1">
    <citation type="journal article" date="2014" name="Int. J. Syst. Evol. Microbiol.">
        <title>Complete genome sequence of Corynebacterium casei LMG S-19264T (=DSM 44701T), isolated from a smear-ripened cheese.</title>
        <authorList>
            <consortium name="US DOE Joint Genome Institute (JGI-PGF)"/>
            <person name="Walter F."/>
            <person name="Albersmeier A."/>
            <person name="Kalinowski J."/>
            <person name="Ruckert C."/>
        </authorList>
    </citation>
    <scope>NUCLEOTIDE SEQUENCE [LARGE SCALE GENOMIC DNA]</scope>
    <source>
        <strain evidence="10 11">NBRC 110095</strain>
    </source>
</reference>
<keyword evidence="6 8" id="KW-0342">GTP-binding</keyword>
<keyword evidence="11" id="KW-1185">Reference proteome</keyword>
<dbReference type="Gene3D" id="3.90.550.10">
    <property type="entry name" value="Spore Coat Polysaccharide Biosynthesis Protein SpsA, Chain A"/>
    <property type="match status" value="1"/>
</dbReference>
<keyword evidence="7 8" id="KW-0501">Molybdenum cofactor biosynthesis</keyword>
<dbReference type="EMBL" id="BSPD01000042">
    <property type="protein sequence ID" value="GLS26224.1"/>
    <property type="molecule type" value="Genomic_DNA"/>
</dbReference>
<dbReference type="SUPFAM" id="SSF53448">
    <property type="entry name" value="Nucleotide-diphospho-sugar transferases"/>
    <property type="match status" value="1"/>
</dbReference>
<keyword evidence="5 8" id="KW-0460">Magnesium</keyword>
<protein>
    <recommendedName>
        <fullName evidence="8">Molybdenum cofactor guanylyltransferase</fullName>
        <shortName evidence="8">MoCo guanylyltransferase</shortName>
        <ecNumber evidence="8">2.7.7.77</ecNumber>
    </recommendedName>
    <alternativeName>
        <fullName evidence="8">GTP:molybdopterin guanylyltransferase</fullName>
    </alternativeName>
    <alternativeName>
        <fullName evidence="8">Mo-MPT guanylyltransferase</fullName>
    </alternativeName>
    <alternativeName>
        <fullName evidence="8">Molybdopterin guanylyltransferase</fullName>
    </alternativeName>
    <alternativeName>
        <fullName evidence="8">Molybdopterin-guanine dinucleotide synthase</fullName>
        <shortName evidence="8">MGD synthase</shortName>
    </alternativeName>
</protein>